<dbReference type="GO" id="GO:0003723">
    <property type="term" value="F:RNA binding"/>
    <property type="evidence" value="ECO:0007669"/>
    <property type="project" value="UniProtKB-UniRule"/>
</dbReference>
<keyword evidence="6" id="KW-1185">Reference proteome</keyword>
<evidence type="ECO:0000313" key="5">
    <source>
        <dbReference type="EMBL" id="KAL3632719.1"/>
    </source>
</evidence>
<protein>
    <recommendedName>
        <fullName evidence="4">DRBM domain-containing protein</fullName>
    </recommendedName>
</protein>
<keyword evidence="2 3" id="KW-0694">RNA-binding</keyword>
<dbReference type="Gene3D" id="3.30.160.20">
    <property type="match status" value="2"/>
</dbReference>
<reference evidence="6" key="1">
    <citation type="journal article" date="2024" name="IScience">
        <title>Strigolactones Initiate the Formation of Haustorium-like Structures in Castilleja.</title>
        <authorList>
            <person name="Buerger M."/>
            <person name="Peterson D."/>
            <person name="Chory J."/>
        </authorList>
    </citation>
    <scope>NUCLEOTIDE SEQUENCE [LARGE SCALE GENOMIC DNA]</scope>
</reference>
<feature type="domain" description="DRBM" evidence="4">
    <location>
        <begin position="72"/>
        <end position="135"/>
    </location>
</feature>
<evidence type="ECO:0000256" key="2">
    <source>
        <dbReference type="ARBA" id="ARBA00022884"/>
    </source>
</evidence>
<dbReference type="AlphaFoldDB" id="A0ABD3CUE3"/>
<evidence type="ECO:0000256" key="3">
    <source>
        <dbReference type="PROSITE-ProRule" id="PRU00266"/>
    </source>
</evidence>
<dbReference type="PANTHER" id="PTHR14950:SF49">
    <property type="entry name" value="RIBONUCLEASE 3-LIKE PROTEIN 2-RELATED"/>
    <property type="match status" value="1"/>
</dbReference>
<dbReference type="InterPro" id="IPR036389">
    <property type="entry name" value="RNase_III_sf"/>
</dbReference>
<accession>A0ABD3CUE3</accession>
<evidence type="ECO:0000313" key="6">
    <source>
        <dbReference type="Proteomes" id="UP001632038"/>
    </source>
</evidence>
<dbReference type="SMART" id="SM00358">
    <property type="entry name" value="DSRM"/>
    <property type="match status" value="2"/>
</dbReference>
<name>A0ABD3CUE3_9LAMI</name>
<dbReference type="PROSITE" id="PS50137">
    <property type="entry name" value="DS_RBD"/>
    <property type="match status" value="2"/>
</dbReference>
<evidence type="ECO:0000256" key="1">
    <source>
        <dbReference type="ARBA" id="ARBA00022801"/>
    </source>
</evidence>
<organism evidence="5 6">
    <name type="scientific">Castilleja foliolosa</name>
    <dbReference type="NCBI Taxonomy" id="1961234"/>
    <lineage>
        <taxon>Eukaryota</taxon>
        <taxon>Viridiplantae</taxon>
        <taxon>Streptophyta</taxon>
        <taxon>Embryophyta</taxon>
        <taxon>Tracheophyta</taxon>
        <taxon>Spermatophyta</taxon>
        <taxon>Magnoliopsida</taxon>
        <taxon>eudicotyledons</taxon>
        <taxon>Gunneridae</taxon>
        <taxon>Pentapetalae</taxon>
        <taxon>asterids</taxon>
        <taxon>lamiids</taxon>
        <taxon>Lamiales</taxon>
        <taxon>Orobanchaceae</taxon>
        <taxon>Pedicularideae</taxon>
        <taxon>Castillejinae</taxon>
        <taxon>Castilleja</taxon>
    </lineage>
</organism>
<dbReference type="GO" id="GO:0016787">
    <property type="term" value="F:hydrolase activity"/>
    <property type="evidence" value="ECO:0007669"/>
    <property type="project" value="UniProtKB-KW"/>
</dbReference>
<evidence type="ECO:0000259" key="4">
    <source>
        <dbReference type="PROSITE" id="PS50137"/>
    </source>
</evidence>
<proteinExistence type="predicted"/>
<dbReference type="InterPro" id="IPR014720">
    <property type="entry name" value="dsRBD_dom"/>
</dbReference>
<dbReference type="Proteomes" id="UP001632038">
    <property type="component" value="Unassembled WGS sequence"/>
</dbReference>
<dbReference type="EMBL" id="JAVIJP010000032">
    <property type="protein sequence ID" value="KAL3632719.1"/>
    <property type="molecule type" value="Genomic_DNA"/>
</dbReference>
<dbReference type="Gene3D" id="1.10.1520.10">
    <property type="entry name" value="Ribonuclease III domain"/>
    <property type="match status" value="1"/>
</dbReference>
<dbReference type="Pfam" id="PF00035">
    <property type="entry name" value="dsrm"/>
    <property type="match status" value="2"/>
</dbReference>
<sequence>MVQEFVMNVQGEDEAEIYGGLIKAPKVLADIVESLAAAVYVDCNFNLKDMWVIIRNLLEPLITLDVLEQQPQPVTTLFELCQRDGKKLEIKHNREGEKNIASVYVNGNLVASASAEQKENSKIHAAKVALKELGYESNTVMNADICGQLNGDNEIGAKQRLHEICGKKKWQNPNYKIQSEAGPAHEKRYKCSVEIELSDAILLVTGGVRSRVKEAENSAAFVMIRGLNDSKYI</sequence>
<dbReference type="PANTHER" id="PTHR14950">
    <property type="entry name" value="DICER-RELATED"/>
    <property type="match status" value="1"/>
</dbReference>
<dbReference type="SUPFAM" id="SSF54768">
    <property type="entry name" value="dsRNA-binding domain-like"/>
    <property type="match status" value="2"/>
</dbReference>
<feature type="domain" description="DRBM" evidence="4">
    <location>
        <begin position="156"/>
        <end position="229"/>
    </location>
</feature>
<comment type="caution">
    <text evidence="5">The sequence shown here is derived from an EMBL/GenBank/DDBJ whole genome shotgun (WGS) entry which is preliminary data.</text>
</comment>
<gene>
    <name evidence="5" type="ORF">CASFOL_025703</name>
</gene>
<keyword evidence="1" id="KW-0378">Hydrolase</keyword>